<dbReference type="EMBL" id="JAJEQR010000052">
    <property type="protein sequence ID" value="MCC2232141.1"/>
    <property type="molecule type" value="Genomic_DNA"/>
</dbReference>
<accession>A0AAE3EDY6</accession>
<reference evidence="3" key="1">
    <citation type="submission" date="2021-10" db="EMBL/GenBank/DDBJ databases">
        <title>Anaerobic single-cell dispensing facilitates the cultivation of human gut bacteria.</title>
        <authorList>
            <person name="Afrizal A."/>
        </authorList>
    </citation>
    <scope>NUCLEOTIDE SEQUENCE</scope>
    <source>
        <strain evidence="3">CLA-AA-H215</strain>
    </source>
</reference>
<sequence length="295" mass="32975">MAFKIITDSATDMAPEIREKYHLHVIPTPFIVNGVDHRDGVSMGTKEFYSLLDHDDVNEISTYHINSYMFHEAFEPYAKAGDEVLYCCFSTGIAGTYNAANLAKEELLEEYPDFKITIKDCKNASMGFGMIVYKLLKMQENGAPKELILEAADYYIQHCRVVFTVQTLHYLIKGGRVSKMAGMVGEALDLKPILIVNEAGALEAKEKVRGRKKSLKTLVDYMENWVAEPENATISLVHGEDAETLELLKRMVEDRLHPKEIITSCVGCAIGAHTGRGIMGAICFDANDGKYAKYQ</sequence>
<dbReference type="PANTHER" id="PTHR33434:SF3">
    <property type="entry name" value="DEGV DOMAIN-CONTAINING PROTEIN YITS"/>
    <property type="match status" value="1"/>
</dbReference>
<evidence type="ECO:0000313" key="3">
    <source>
        <dbReference type="EMBL" id="MCC2232141.1"/>
    </source>
</evidence>
<dbReference type="InterPro" id="IPR003797">
    <property type="entry name" value="DegV"/>
</dbReference>
<dbReference type="Pfam" id="PF02645">
    <property type="entry name" value="DegV"/>
    <property type="match status" value="1"/>
</dbReference>
<comment type="function">
    <text evidence="1">May bind long-chain fatty acids, such as palmitate, and may play a role in lipid transport or fatty acid metabolism.</text>
</comment>
<evidence type="ECO:0000256" key="2">
    <source>
        <dbReference type="ARBA" id="ARBA00023121"/>
    </source>
</evidence>
<protein>
    <submittedName>
        <fullName evidence="3">DegV family protein</fullName>
    </submittedName>
</protein>
<proteinExistence type="predicted"/>
<comment type="caution">
    <text evidence="3">The sequence shown here is derived from an EMBL/GenBank/DDBJ whole genome shotgun (WGS) entry which is preliminary data.</text>
</comment>
<dbReference type="SUPFAM" id="SSF82549">
    <property type="entry name" value="DAK1/DegV-like"/>
    <property type="match status" value="1"/>
</dbReference>
<dbReference type="Proteomes" id="UP001198182">
    <property type="component" value="Unassembled WGS sequence"/>
</dbReference>
<dbReference type="NCBIfam" id="TIGR00762">
    <property type="entry name" value="DegV"/>
    <property type="match status" value="1"/>
</dbReference>
<dbReference type="InterPro" id="IPR050270">
    <property type="entry name" value="DegV_domain_contain"/>
</dbReference>
<dbReference type="InterPro" id="IPR043168">
    <property type="entry name" value="DegV_C"/>
</dbReference>
<keyword evidence="4" id="KW-1185">Reference proteome</keyword>
<dbReference type="PANTHER" id="PTHR33434">
    <property type="entry name" value="DEGV DOMAIN-CONTAINING PROTEIN DR_1986-RELATED"/>
    <property type="match status" value="1"/>
</dbReference>
<evidence type="ECO:0000256" key="1">
    <source>
        <dbReference type="ARBA" id="ARBA00003238"/>
    </source>
</evidence>
<name>A0AAE3EDY6_9FIRM</name>
<gene>
    <name evidence="3" type="ORF">LKD81_14240</name>
</gene>
<dbReference type="RefSeq" id="WP_308454600.1">
    <property type="nucleotide sequence ID" value="NZ_JAJEQR010000052.1"/>
</dbReference>
<dbReference type="PROSITE" id="PS51482">
    <property type="entry name" value="DEGV"/>
    <property type="match status" value="1"/>
</dbReference>
<organism evidence="3 4">
    <name type="scientific">Hominifimenecus microfluidus</name>
    <dbReference type="NCBI Taxonomy" id="2885348"/>
    <lineage>
        <taxon>Bacteria</taxon>
        <taxon>Bacillati</taxon>
        <taxon>Bacillota</taxon>
        <taxon>Clostridia</taxon>
        <taxon>Lachnospirales</taxon>
        <taxon>Lachnospiraceae</taxon>
        <taxon>Hominifimenecus</taxon>
    </lineage>
</organism>
<dbReference type="Gene3D" id="3.40.50.10170">
    <property type="match status" value="1"/>
</dbReference>
<evidence type="ECO:0000313" key="4">
    <source>
        <dbReference type="Proteomes" id="UP001198182"/>
    </source>
</evidence>
<dbReference type="GO" id="GO:0008289">
    <property type="term" value="F:lipid binding"/>
    <property type="evidence" value="ECO:0007669"/>
    <property type="project" value="UniProtKB-KW"/>
</dbReference>
<keyword evidence="2" id="KW-0446">Lipid-binding</keyword>
<dbReference type="Gene3D" id="3.30.1180.10">
    <property type="match status" value="1"/>
</dbReference>
<dbReference type="AlphaFoldDB" id="A0AAE3EDY6"/>